<dbReference type="Proteomes" id="UP000003755">
    <property type="component" value="Unassembled WGS sequence"/>
</dbReference>
<keyword evidence="2" id="KW-1185">Reference proteome</keyword>
<dbReference type="STRING" id="537007.BLAHAN_06447"/>
<gene>
    <name evidence="1" type="ORF">BLAHAN_06447</name>
</gene>
<comment type="caution">
    <text evidence="1">The sequence shown here is derived from an EMBL/GenBank/DDBJ whole genome shotgun (WGS) entry which is preliminary data.</text>
</comment>
<evidence type="ECO:0000313" key="1">
    <source>
        <dbReference type="EMBL" id="EEX20995.1"/>
    </source>
</evidence>
<evidence type="ECO:0000313" key="2">
    <source>
        <dbReference type="Proteomes" id="UP000003755"/>
    </source>
</evidence>
<dbReference type="AlphaFoldDB" id="C9LAJ7"/>
<organism evidence="1 2">
    <name type="scientific">Blautia hansenii DSM 20583</name>
    <dbReference type="NCBI Taxonomy" id="537007"/>
    <lineage>
        <taxon>Bacteria</taxon>
        <taxon>Bacillati</taxon>
        <taxon>Bacillota</taxon>
        <taxon>Clostridia</taxon>
        <taxon>Lachnospirales</taxon>
        <taxon>Lachnospiraceae</taxon>
        <taxon>Blautia</taxon>
    </lineage>
</organism>
<protein>
    <submittedName>
        <fullName evidence="1">Uncharacterized protein</fullName>
    </submittedName>
</protein>
<reference evidence="1" key="1">
    <citation type="submission" date="2009-09" db="EMBL/GenBank/DDBJ databases">
        <authorList>
            <person name="Weinstock G."/>
            <person name="Sodergren E."/>
            <person name="Clifton S."/>
            <person name="Fulton L."/>
            <person name="Fulton B."/>
            <person name="Courtney L."/>
            <person name="Fronick C."/>
            <person name="Harrison M."/>
            <person name="Strong C."/>
            <person name="Farmer C."/>
            <person name="Delahaunty K."/>
            <person name="Markovic C."/>
            <person name="Hall O."/>
            <person name="Minx P."/>
            <person name="Tomlinson C."/>
            <person name="Mitreva M."/>
            <person name="Nelson J."/>
            <person name="Hou S."/>
            <person name="Wollam A."/>
            <person name="Pepin K.H."/>
            <person name="Johnson M."/>
            <person name="Bhonagiri V."/>
            <person name="Nash W.E."/>
            <person name="Warren W."/>
            <person name="Chinwalla A."/>
            <person name="Mardis E.R."/>
            <person name="Wilson R.K."/>
        </authorList>
    </citation>
    <scope>NUCLEOTIDE SEQUENCE [LARGE SCALE GENOMIC DNA]</scope>
    <source>
        <strain evidence="1">DSM 20583</strain>
    </source>
</reference>
<sequence>MALFQKQEACLSNKATTVCGCSADSLRSPTRLRGRGGKSTENKVLFTPPTTCRLTI</sequence>
<accession>C9LAJ7</accession>
<name>C9LAJ7_BLAHA</name>
<proteinExistence type="predicted"/>
<dbReference type="HOGENOM" id="CLU_3004985_0_0_9"/>
<dbReference type="EMBL" id="ABYU02000030">
    <property type="protein sequence ID" value="EEX20995.1"/>
    <property type="molecule type" value="Genomic_DNA"/>
</dbReference>